<evidence type="ECO:0000313" key="2">
    <source>
        <dbReference type="EMBL" id="MEJ8852828.1"/>
    </source>
</evidence>
<accession>A0ABU8WZ59</accession>
<gene>
    <name evidence="2" type="ORF">WKW82_40000</name>
</gene>
<evidence type="ECO:0000256" key="1">
    <source>
        <dbReference type="SAM" id="MobiDB-lite"/>
    </source>
</evidence>
<comment type="caution">
    <text evidence="2">The sequence shown here is derived from an EMBL/GenBank/DDBJ whole genome shotgun (WGS) entry which is preliminary data.</text>
</comment>
<dbReference type="EMBL" id="JBBKZT010000075">
    <property type="protein sequence ID" value="MEJ8852828.1"/>
    <property type="molecule type" value="Genomic_DNA"/>
</dbReference>
<sequence length="271" mass="29425">MLPELASALCPAILYAGRSGRRVAAKPVAIDGEQGRIVLQMTVSGAVGADNGGHMLVALDEVDLMLQPDADAQARAGEPEPAYTVLEEEVLRLQRELKSSVGESASSTEALRASNEELQSMNEELRSATEELETSKEELQSVNEELTTVNFELKNKVEETARINDDLSNLITSMNIATVFVDRQMHINGFTPLSALIFNILPGDKGRPLGDITHRLDHGGSLTDDLMHVLVTLQPLERKWRLSMDVGISCASRPIARTRTASTARCSTSST</sequence>
<dbReference type="Pfam" id="PF13596">
    <property type="entry name" value="PAS_10"/>
    <property type="match status" value="1"/>
</dbReference>
<feature type="region of interest" description="Disordered" evidence="1">
    <location>
        <begin position="101"/>
        <end position="141"/>
    </location>
</feature>
<name>A0ABU8WZ59_9BURK</name>
<evidence type="ECO:0000313" key="3">
    <source>
        <dbReference type="Proteomes" id="UP001385892"/>
    </source>
</evidence>
<reference evidence="2 3" key="1">
    <citation type="submission" date="2024-03" db="EMBL/GenBank/DDBJ databases">
        <title>Novel species of the genus Variovorax.</title>
        <authorList>
            <person name="Liu Q."/>
            <person name="Xin Y.-H."/>
        </authorList>
    </citation>
    <scope>NUCLEOTIDE SEQUENCE [LARGE SCALE GENOMIC DNA]</scope>
    <source>
        <strain evidence="2 3">KACC 18900</strain>
    </source>
</reference>
<dbReference type="Proteomes" id="UP001385892">
    <property type="component" value="Unassembled WGS sequence"/>
</dbReference>
<dbReference type="PANTHER" id="PTHR24422">
    <property type="entry name" value="CHEMOTAXIS PROTEIN METHYLTRANSFERASE"/>
    <property type="match status" value="1"/>
</dbReference>
<organism evidence="2 3">
    <name type="scientific">Variovorax rhizosphaerae</name>
    <dbReference type="NCBI Taxonomy" id="1836200"/>
    <lineage>
        <taxon>Bacteria</taxon>
        <taxon>Pseudomonadati</taxon>
        <taxon>Pseudomonadota</taxon>
        <taxon>Betaproteobacteria</taxon>
        <taxon>Burkholderiales</taxon>
        <taxon>Comamonadaceae</taxon>
        <taxon>Variovorax</taxon>
    </lineage>
</organism>
<dbReference type="InterPro" id="IPR050903">
    <property type="entry name" value="Bact_Chemotaxis_MeTrfase"/>
</dbReference>
<keyword evidence="3" id="KW-1185">Reference proteome</keyword>
<feature type="compositionally biased region" description="Basic and acidic residues" evidence="1">
    <location>
        <begin position="123"/>
        <end position="139"/>
    </location>
</feature>
<proteinExistence type="predicted"/>
<protein>
    <submittedName>
        <fullName evidence="2">PAS domain-containing protein</fullName>
    </submittedName>
</protein>